<sequence length="116" mass="12947">MKTRELSNNERAIIERVAAKLPATDRDALINEMNGATVVEESGDGGRVVFALQNYVRPAYLGQHSYGVEGKMRDADGTEISVILYADENNRLLELELLRWGEGNLQAPNFGTLKFY</sequence>
<evidence type="ECO:0000259" key="1">
    <source>
        <dbReference type="Pfam" id="PF22480"/>
    </source>
</evidence>
<reference evidence="2 3" key="1">
    <citation type="submission" date="2022-08" db="EMBL/GenBank/DDBJ databases">
        <title>Reclassification of Massilia species as members of the genera Telluria, Duganella, Pseudoduganella, Mokoshia gen. nov. and Zemynaea gen. nov. using orthogonal and non-orthogonal genome-based approaches.</title>
        <authorList>
            <person name="Bowman J.P."/>
        </authorList>
    </citation>
    <scope>NUCLEOTIDE SEQUENCE [LARGE SCALE GENOMIC DNA]</scope>
    <source>
        <strain evidence="2 3">JCM 31607</strain>
    </source>
</reference>
<dbReference type="RefSeq" id="WP_258858615.1">
    <property type="nucleotide sequence ID" value="NZ_JANUGV010000014.1"/>
</dbReference>
<proteinExistence type="predicted"/>
<protein>
    <recommendedName>
        <fullName evidence="1">DUF6984 domain-containing protein</fullName>
    </recommendedName>
</protein>
<name>A0ABT2BRR1_9BURK</name>
<evidence type="ECO:0000313" key="3">
    <source>
        <dbReference type="Proteomes" id="UP001205861"/>
    </source>
</evidence>
<dbReference type="Proteomes" id="UP001205861">
    <property type="component" value="Unassembled WGS sequence"/>
</dbReference>
<dbReference type="InterPro" id="IPR054253">
    <property type="entry name" value="DUF6984"/>
</dbReference>
<organism evidence="2 3">
    <name type="scientific">Massilia solisilvae</name>
    <dbReference type="NCBI Taxonomy" id="1811225"/>
    <lineage>
        <taxon>Bacteria</taxon>
        <taxon>Pseudomonadati</taxon>
        <taxon>Pseudomonadota</taxon>
        <taxon>Betaproteobacteria</taxon>
        <taxon>Burkholderiales</taxon>
        <taxon>Oxalobacteraceae</taxon>
        <taxon>Telluria group</taxon>
        <taxon>Massilia</taxon>
    </lineage>
</organism>
<feature type="domain" description="DUF6984" evidence="1">
    <location>
        <begin position="4"/>
        <end position="105"/>
    </location>
</feature>
<accession>A0ABT2BRR1</accession>
<dbReference type="Pfam" id="PF22480">
    <property type="entry name" value="DUF6984"/>
    <property type="match status" value="1"/>
</dbReference>
<dbReference type="EMBL" id="JANUGV010000014">
    <property type="protein sequence ID" value="MCS0611086.1"/>
    <property type="molecule type" value="Genomic_DNA"/>
</dbReference>
<gene>
    <name evidence="2" type="ORF">NX773_23270</name>
</gene>
<comment type="caution">
    <text evidence="2">The sequence shown here is derived from an EMBL/GenBank/DDBJ whole genome shotgun (WGS) entry which is preliminary data.</text>
</comment>
<evidence type="ECO:0000313" key="2">
    <source>
        <dbReference type="EMBL" id="MCS0611086.1"/>
    </source>
</evidence>
<keyword evidence="3" id="KW-1185">Reference proteome</keyword>